<protein>
    <submittedName>
        <fullName evidence="1">Minor capsid protein</fullName>
    </submittedName>
</protein>
<dbReference type="Proteomes" id="UP001431429">
    <property type="component" value="Unassembled WGS sequence"/>
</dbReference>
<reference evidence="1" key="1">
    <citation type="submission" date="2022-06" db="EMBL/GenBank/DDBJ databases">
        <title>Genome public.</title>
        <authorList>
            <person name="Sun Q."/>
        </authorList>
    </citation>
    <scope>NUCLEOTIDE SEQUENCE</scope>
    <source>
        <strain evidence="1">CWNU-1</strain>
    </source>
</reference>
<gene>
    <name evidence="1" type="ORF">NBG84_39880</name>
</gene>
<evidence type="ECO:0000313" key="2">
    <source>
        <dbReference type="Proteomes" id="UP001431429"/>
    </source>
</evidence>
<organism evidence="1 2">
    <name type="scientific">Streptomyces albipurpureus</name>
    <dbReference type="NCBI Taxonomy" id="2897419"/>
    <lineage>
        <taxon>Bacteria</taxon>
        <taxon>Bacillati</taxon>
        <taxon>Actinomycetota</taxon>
        <taxon>Actinomycetes</taxon>
        <taxon>Kitasatosporales</taxon>
        <taxon>Streptomycetaceae</taxon>
        <taxon>Streptomyces</taxon>
    </lineage>
</organism>
<keyword evidence="2" id="KW-1185">Reference proteome</keyword>
<dbReference type="RefSeq" id="WP_250924640.1">
    <property type="nucleotide sequence ID" value="NZ_JAMQAW010000118.1"/>
</dbReference>
<accession>A0ABT0V4Q8</accession>
<sequence length="144" mass="15774">MDDEPDLLDGIARHLSERGLVDYDPTGVGGDCFIESMPSTPGVAVVLTLYDDGTEPDSRLPYDEPRMQVRVRGDQDPRTSRRLCARIRIELHGLGPVTLPGGVELILSVALQGAPAALGVDQSQRHEHVANFRMEHLSPTTHRV</sequence>
<dbReference type="Pfam" id="PF12691">
    <property type="entry name" value="Phage_tail_terminator_6"/>
    <property type="match status" value="1"/>
</dbReference>
<comment type="caution">
    <text evidence="1">The sequence shown here is derived from an EMBL/GenBank/DDBJ whole genome shotgun (WGS) entry which is preliminary data.</text>
</comment>
<name>A0ABT0V4Q8_9ACTN</name>
<evidence type="ECO:0000313" key="1">
    <source>
        <dbReference type="EMBL" id="MCM2394361.1"/>
    </source>
</evidence>
<dbReference type="InterPro" id="IPR024411">
    <property type="entry name" value="Tail_terminator_phage"/>
</dbReference>
<dbReference type="EMBL" id="JAMQAW010000118">
    <property type="protein sequence ID" value="MCM2394361.1"/>
    <property type="molecule type" value="Genomic_DNA"/>
</dbReference>
<proteinExistence type="predicted"/>